<protein>
    <submittedName>
        <fullName evidence="1">Uncharacterized protein</fullName>
    </submittedName>
</protein>
<dbReference type="GeneID" id="77927823"/>
<dbReference type="KEGG" id="vg:77927823"/>
<name>A0A8F2E773_9CAUD</name>
<gene>
    <name evidence="1" type="primary">256</name>
    <name evidence="1" type="ORF">SEA_TUNATARTARE_256</name>
</gene>
<keyword evidence="2" id="KW-1185">Reference proteome</keyword>
<dbReference type="EMBL" id="MW822145">
    <property type="protein sequence ID" value="QWT30118.1"/>
    <property type="molecule type" value="Genomic_DNA"/>
</dbReference>
<dbReference type="Proteomes" id="UP000683399">
    <property type="component" value="Segment"/>
</dbReference>
<dbReference type="RefSeq" id="YP_010652075.1">
    <property type="nucleotide sequence ID" value="NC_070784.1"/>
</dbReference>
<accession>A0A8F2E773</accession>
<proteinExistence type="predicted"/>
<reference evidence="1 2" key="1">
    <citation type="submission" date="2021-03" db="EMBL/GenBank/DDBJ databases">
        <authorList>
            <person name="Alqahtani R."/>
            <person name="Behailu E."/>
            <person name="Cappabianca D.W."/>
            <person name="Csanadi-Schwartz K.M."/>
            <person name="Dalal A.S."/>
            <person name="Fahim M.S."/>
            <person name="Franklin J.M."/>
            <person name="Gluckman M.H."/>
            <person name="Levine C.J."/>
            <person name="Martin N."/>
            <person name="Milza N."/>
            <person name="Najmabadi R."/>
            <person name="Newman A.M."/>
            <person name="Pajunar M."/>
            <person name="Qalawee I."/>
            <person name="Rizvi A."/>
            <person name="Samuel A."/>
            <person name="Smith A."/>
            <person name="Swann F.E."/>
            <person name="Sweeney P."/>
            <person name="Torres N.R."/>
            <person name="Ventrone L."/>
            <person name="Ventura L."/>
            <person name="Wroe M."/>
            <person name="Acquaye N.A."/>
            <person name="Agnes T.J."/>
            <person name="Ahmed A."/>
            <person name="Ahmed S."/>
            <person name="Amodu B.A."/>
            <person name="Arefeayne N.F."/>
            <person name="Asamoah-Frimpong E.A."/>
            <person name="Attaran A."/>
            <person name="Barragan J.M."/>
            <person name="Baumgarten L.N."/>
            <person name="Berhane B."/>
            <person name="Beyene A."/>
            <person name="Bhattarai B."/>
            <person name="Biondokin D.V."/>
            <person name="Boone B.K."/>
            <person name="Burney S.Z."/>
            <person name="Cayanan J.T."/>
            <person name="Cesta G."/>
            <person name="Chang J."/>
            <person name="Chavez J."/>
            <person name="Chorbajian C."/>
            <person name="Christian S."/>
            <person name="Corns J.R."/>
            <person name="Corns N.R."/>
            <person name="Cowan J.T."/>
            <person name="Coyne C."/>
            <person name="Dadzie B."/>
            <person name="Datu D.V."/>
            <person name="Deng B.C."/>
            <person name="Der L."/>
            <person name="Dickerson K."/>
            <person name="Dozier E."/>
            <person name="Egbunine A.O."/>
            <person name="Farooq M."/>
            <person name="Fonge A.E."/>
            <person name="Ghomsi-Nono M.P."/>
            <person name="Giampietro H."/>
            <person name="Gunnison R.P."/>
            <person name="Han S.H."/>
            <person name="Hennigan A.J."/>
            <person name="Hong A.N."/>
            <person name="Ijomor E.C."/>
            <person name="Jalali A."/>
            <person name="Jamil T.Z."/>
            <person name="Jenkins C.R."/>
            <person name="Joseph M.A."/>
            <person name="Jowanowitch O.J."/>
            <person name="Kang D."/>
            <person name="Khan A."/>
            <person name="Khan Z.K."/>
            <person name="Kiewe T."/>
            <person name="Kjerulf A.B."/>
            <person name="Kolosey V."/>
            <person name="Kurup M."/>
            <person name="Lee V.H."/>
            <person name="Llontop-Maldonado V."/>
            <person name="Long P."/>
            <person name="Lu N."/>
            <person name="Majekodunmi A."/>
            <person name="Malik H.W."/>
            <person name="Marcellino S.C."/>
            <person name="Martinez L.A."/>
            <person name="Meher F.N."/>
            <person name="Michelin M.A."/>
            <person name="Mitchell K.G."/>
            <person name="Mullens W.J."/>
            <person name="Nwakama C."/>
            <person name="Nwosu F.T."/>
            <person name="Oboh E.C."/>
            <person name="Odujinrin O."/>
            <person name="Ogunsan O."/>
            <person name="O'Neill K."/>
            <person name="Oxlaj J.A."/>
            <person name="Patel A.K."/>
            <person name="Patel B.R."/>
            <person name="Pham Q."/>
            <person name="Porter J."/>
            <person name="Portes J."/>
            <person name="Prokopenko A."/>
            <person name="Quraishi M."/>
            <person name="Qureshi M."/>
            <person name="Rivera A."/>
            <person name="Rubalsky V."/>
            <person name="Saikali Y."/>
            <person name="Saqaf K."/>
            <person name="Saroya S.R."/>
            <person name="Seas A."/>
            <person name="Shadrick R.E."/>
            <person name="Sharda N."/>
            <person name="Sigindere M.T."/>
            <person name="Simbi V.G."/>
            <person name="Thuzar C."/>
            <person name="Tran K."/>
            <person name="Tran V.D."/>
            <person name="Trang W."/>
            <person name="Vaishnav N."/>
            <person name="Vuong K."/>
            <person name="Walker C."/>
            <person name="Wallace S.A."/>
            <person name="Warfield J.C."/>
            <person name="Wikina T."/>
            <person name="Wobbeking F.T."/>
            <person name="Worrent L.D."/>
            <person name="Yan T."/>
            <person name="Zehra A."/>
            <person name="Avazpour P."/>
            <person name="Kim F.M."/>
            <person name="Mason K."/>
            <person name="Nguyen D.A."/>
            <person name="Pettit S.M."/>
            <person name="Zhou O.J."/>
            <person name="Brissett D.L."/>
            <person name="Gualtieri C."/>
            <person name="Hufford T.M."/>
            <person name="Ko J.M."/>
            <person name="Novak J.K."/>
            <person name="Smith Z.M."/>
            <person name="Mayer-Bacon C."/>
            <person name="Erill I."/>
            <person name="Caruso S.M."/>
            <person name="Garlena R.A."/>
            <person name="Russell D.A."/>
            <person name="Pope W.H."/>
            <person name="Jacobs-Sera D."/>
            <person name="Hatfull G.F."/>
        </authorList>
    </citation>
    <scope>NUCLEOTIDE SEQUENCE [LARGE SCALE GENOMIC DNA]</scope>
</reference>
<evidence type="ECO:0000313" key="1">
    <source>
        <dbReference type="EMBL" id="QWT30118.1"/>
    </source>
</evidence>
<sequence>MDAMTGKLALKILGNLKAREREYREEREEWYRAGDGRSPRYYQGPDDDRPYNYGGKGYSFPAACVHGSSAWTDYDNICGPCEDGYSIYQLAIWEAKERVSKVNERINWLCDAPDALRNTDMHRDLIEWALSPIR</sequence>
<organism evidence="1 2">
    <name type="scientific">Streptomyces phage TunaTartare</name>
    <dbReference type="NCBI Taxonomy" id="2848887"/>
    <lineage>
        <taxon>Viruses</taxon>
        <taxon>Duplodnaviria</taxon>
        <taxon>Heunggongvirae</taxon>
        <taxon>Uroviricota</taxon>
        <taxon>Caudoviricetes</taxon>
        <taxon>Stanwilliamsviridae</taxon>
        <taxon>Loccivirinae</taxon>
        <taxon>Faustvirus</taxon>
        <taxon>Faustvirus tunatartare</taxon>
    </lineage>
</organism>
<evidence type="ECO:0000313" key="2">
    <source>
        <dbReference type="Proteomes" id="UP000683399"/>
    </source>
</evidence>